<feature type="transmembrane region" description="Helical" evidence="7">
    <location>
        <begin position="24"/>
        <end position="45"/>
    </location>
</feature>
<feature type="transmembrane region" description="Helical" evidence="7">
    <location>
        <begin position="374"/>
        <end position="398"/>
    </location>
</feature>
<dbReference type="GO" id="GO:0022857">
    <property type="term" value="F:transmembrane transporter activity"/>
    <property type="evidence" value="ECO:0007669"/>
    <property type="project" value="InterPro"/>
</dbReference>
<evidence type="ECO:0000256" key="5">
    <source>
        <dbReference type="ARBA" id="ARBA00023136"/>
    </source>
</evidence>
<protein>
    <submittedName>
        <fullName evidence="8">Amino acid permease</fullName>
    </submittedName>
</protein>
<dbReference type="GO" id="GO:0005886">
    <property type="term" value="C:plasma membrane"/>
    <property type="evidence" value="ECO:0007669"/>
    <property type="project" value="UniProtKB-SubCell"/>
</dbReference>
<dbReference type="AlphaFoldDB" id="A0A401YJ44"/>
<evidence type="ECO:0000256" key="7">
    <source>
        <dbReference type="SAM" id="Phobius"/>
    </source>
</evidence>
<dbReference type="PANTHER" id="PTHR42770:SF16">
    <property type="entry name" value="AMINO ACID PERMEASE"/>
    <property type="match status" value="1"/>
</dbReference>
<feature type="transmembrane region" description="Helical" evidence="7">
    <location>
        <begin position="342"/>
        <end position="362"/>
    </location>
</feature>
<organism evidence="8 9">
    <name type="scientific">Embleya hyalina</name>
    <dbReference type="NCBI Taxonomy" id="516124"/>
    <lineage>
        <taxon>Bacteria</taxon>
        <taxon>Bacillati</taxon>
        <taxon>Actinomycetota</taxon>
        <taxon>Actinomycetes</taxon>
        <taxon>Kitasatosporales</taxon>
        <taxon>Streptomycetaceae</taxon>
        <taxon>Embleya</taxon>
    </lineage>
</organism>
<feature type="transmembrane region" description="Helical" evidence="7">
    <location>
        <begin position="208"/>
        <end position="230"/>
    </location>
</feature>
<evidence type="ECO:0000313" key="9">
    <source>
        <dbReference type="Proteomes" id="UP000286931"/>
    </source>
</evidence>
<feature type="transmembrane region" description="Helical" evidence="7">
    <location>
        <begin position="168"/>
        <end position="188"/>
    </location>
</feature>
<dbReference type="InterPro" id="IPR050367">
    <property type="entry name" value="APC_superfamily"/>
</dbReference>
<dbReference type="Pfam" id="PF13520">
    <property type="entry name" value="AA_permease_2"/>
    <property type="match status" value="1"/>
</dbReference>
<keyword evidence="2" id="KW-1003">Cell membrane</keyword>
<dbReference type="Proteomes" id="UP000286931">
    <property type="component" value="Unassembled WGS sequence"/>
</dbReference>
<feature type="region of interest" description="Disordered" evidence="6">
    <location>
        <begin position="483"/>
        <end position="514"/>
    </location>
</feature>
<feature type="transmembrane region" description="Helical" evidence="7">
    <location>
        <begin position="410"/>
        <end position="431"/>
    </location>
</feature>
<feature type="transmembrane region" description="Helical" evidence="7">
    <location>
        <begin position="101"/>
        <end position="122"/>
    </location>
</feature>
<dbReference type="RefSeq" id="WP_246126587.1">
    <property type="nucleotide sequence ID" value="NZ_BIFH01000016.1"/>
</dbReference>
<keyword evidence="5 7" id="KW-0472">Membrane</keyword>
<dbReference type="InterPro" id="IPR002293">
    <property type="entry name" value="AA/rel_permease1"/>
</dbReference>
<comment type="subcellular location">
    <subcellularLocation>
        <location evidence="1">Cell membrane</location>
        <topology evidence="1">Multi-pass membrane protein</topology>
    </subcellularLocation>
</comment>
<dbReference type="PANTHER" id="PTHR42770">
    <property type="entry name" value="AMINO ACID TRANSPORTER-RELATED"/>
    <property type="match status" value="1"/>
</dbReference>
<feature type="transmembrane region" description="Helical" evidence="7">
    <location>
        <begin position="296"/>
        <end position="322"/>
    </location>
</feature>
<comment type="caution">
    <text evidence="8">The sequence shown here is derived from an EMBL/GenBank/DDBJ whole genome shotgun (WGS) entry which is preliminary data.</text>
</comment>
<name>A0A401YJ44_9ACTN</name>
<gene>
    <name evidence="8" type="ORF">EHYA_02311</name>
</gene>
<accession>A0A401YJ44</accession>
<keyword evidence="4 7" id="KW-1133">Transmembrane helix</keyword>
<reference evidence="8 9" key="1">
    <citation type="submission" date="2018-12" db="EMBL/GenBank/DDBJ databases">
        <title>Draft genome sequence of Embleya hyalina NBRC 13850T.</title>
        <authorList>
            <person name="Komaki H."/>
            <person name="Hosoyama A."/>
            <person name="Kimura A."/>
            <person name="Ichikawa N."/>
            <person name="Tamura T."/>
        </authorList>
    </citation>
    <scope>NUCLEOTIDE SEQUENCE [LARGE SCALE GENOMIC DNA]</scope>
    <source>
        <strain evidence="8 9">NBRC 13850</strain>
    </source>
</reference>
<feature type="transmembrane region" description="Helical" evidence="7">
    <location>
        <begin position="242"/>
        <end position="263"/>
    </location>
</feature>
<evidence type="ECO:0000256" key="1">
    <source>
        <dbReference type="ARBA" id="ARBA00004651"/>
    </source>
</evidence>
<evidence type="ECO:0000256" key="3">
    <source>
        <dbReference type="ARBA" id="ARBA00022692"/>
    </source>
</evidence>
<sequence length="514" mass="53252">MSTALPSPPASPNPKGGSLRRNTLSVFGAVAMCMAFMGPATSVAFNTPPAAAGAGYALPLAIVLAMVASLLVANTIAAFARKLPAAGFAYTYNSHGFGKSGGFLSGWLLLLTYGMVGPMLFAALGGYSHDFLDDRFDIRVPWQVMSLAFAAVVWGVNSLGVSSSARTALIFLVLEVGVLLGLAGVILGDGGDSGLSVAPFNPAESIDGFSGLGTGMLWGILMFIGFESVATLGEEARGAKRSIPLALFTAVAVIGTFYVLMAYSTSIGFGSAHGSDLAGDAAPLTTLVDRYWGVTWILALTVIVSQFANVVSGSNAAVRVLFSMGREGVLPRFLGRTNERHVPQSAITAYLGFSLVFALALGSGFGGDLGPLGVYGFAGTVLGLGMVIVYILMSIAVIRFYLREHRGEFALLRHGILPGATVLLMLLPIYGQLWPVPEHPNNLVPYVIVGWMVLGAAYLVWAHRSRPEVLAAMGRVFENEPGADAADTTGATDASTGASGAASTGVVSVPTGRT</sequence>
<evidence type="ECO:0000256" key="4">
    <source>
        <dbReference type="ARBA" id="ARBA00022989"/>
    </source>
</evidence>
<feature type="transmembrane region" description="Helical" evidence="7">
    <location>
        <begin position="57"/>
        <end position="80"/>
    </location>
</feature>
<keyword evidence="3 7" id="KW-0812">Transmembrane</keyword>
<evidence type="ECO:0000256" key="6">
    <source>
        <dbReference type="SAM" id="MobiDB-lite"/>
    </source>
</evidence>
<evidence type="ECO:0000256" key="2">
    <source>
        <dbReference type="ARBA" id="ARBA00022475"/>
    </source>
</evidence>
<feature type="transmembrane region" description="Helical" evidence="7">
    <location>
        <begin position="142"/>
        <end position="161"/>
    </location>
</feature>
<feature type="compositionally biased region" description="Low complexity" evidence="6">
    <location>
        <begin position="483"/>
        <end position="505"/>
    </location>
</feature>
<keyword evidence="9" id="KW-1185">Reference proteome</keyword>
<feature type="transmembrane region" description="Helical" evidence="7">
    <location>
        <begin position="443"/>
        <end position="461"/>
    </location>
</feature>
<evidence type="ECO:0000313" key="8">
    <source>
        <dbReference type="EMBL" id="GCD94642.1"/>
    </source>
</evidence>
<dbReference type="Gene3D" id="1.20.1740.10">
    <property type="entry name" value="Amino acid/polyamine transporter I"/>
    <property type="match status" value="1"/>
</dbReference>
<dbReference type="EMBL" id="BIFH01000016">
    <property type="protein sequence ID" value="GCD94642.1"/>
    <property type="molecule type" value="Genomic_DNA"/>
</dbReference>
<dbReference type="PIRSF" id="PIRSF006060">
    <property type="entry name" value="AA_transporter"/>
    <property type="match status" value="1"/>
</dbReference>
<proteinExistence type="predicted"/>